<feature type="non-terminal residue" evidence="2">
    <location>
        <position position="1"/>
    </location>
</feature>
<evidence type="ECO:0000256" key="1">
    <source>
        <dbReference type="SAM" id="MobiDB-lite"/>
    </source>
</evidence>
<dbReference type="EMBL" id="JBFXLQ010000037">
    <property type="protein sequence ID" value="KAL2864861.1"/>
    <property type="molecule type" value="Genomic_DNA"/>
</dbReference>
<reference evidence="2 3" key="1">
    <citation type="submission" date="2024-07" db="EMBL/GenBank/DDBJ databases">
        <title>Section-level genome sequencing and comparative genomics of Aspergillus sections Usti and Cavernicolus.</title>
        <authorList>
            <consortium name="Lawrence Berkeley National Laboratory"/>
            <person name="Nybo J.L."/>
            <person name="Vesth T.C."/>
            <person name="Theobald S."/>
            <person name="Frisvad J.C."/>
            <person name="Larsen T.O."/>
            <person name="Kjaerboelling I."/>
            <person name="Rothschild-Mancinelli K."/>
            <person name="Lyhne E.K."/>
            <person name="Kogle M.E."/>
            <person name="Barry K."/>
            <person name="Clum A."/>
            <person name="Na H."/>
            <person name="Ledsgaard L."/>
            <person name="Lin J."/>
            <person name="Lipzen A."/>
            <person name="Kuo A."/>
            <person name="Riley R."/>
            <person name="Mondo S."/>
            <person name="Labutti K."/>
            <person name="Haridas S."/>
            <person name="Pangalinan J."/>
            <person name="Salamov A.A."/>
            <person name="Simmons B.A."/>
            <person name="Magnuson J.K."/>
            <person name="Chen J."/>
            <person name="Drula E."/>
            <person name="Henrissat B."/>
            <person name="Wiebenga A."/>
            <person name="Lubbers R.J."/>
            <person name="Gomes A.C."/>
            <person name="Macurrencykelacurrency M.R."/>
            <person name="Stajich J."/>
            <person name="Grigoriev I.V."/>
            <person name="Mortensen U.H."/>
            <person name="De Vries R.P."/>
            <person name="Baker S.E."/>
            <person name="Andersen M.R."/>
        </authorList>
    </citation>
    <scope>NUCLEOTIDE SEQUENCE [LARGE SCALE GENOMIC DNA]</scope>
    <source>
        <strain evidence="2 3">CBS 449.75</strain>
    </source>
</reference>
<dbReference type="RefSeq" id="XP_070883840.1">
    <property type="nucleotide sequence ID" value="XM_071029771.1"/>
</dbReference>
<sequence length="68" mass="7815">SYRITRRALPRWLPWATTKPPSSSGQDTRQGLDTPSAFPKSTGTARDRPRAPPHTYQCWLYYPQKPTI</sequence>
<gene>
    <name evidence="2" type="ORF">BJX67DRAFT_360413</name>
</gene>
<dbReference type="Proteomes" id="UP001610432">
    <property type="component" value="Unassembled WGS sequence"/>
</dbReference>
<evidence type="ECO:0000313" key="3">
    <source>
        <dbReference type="Proteomes" id="UP001610432"/>
    </source>
</evidence>
<proteinExistence type="predicted"/>
<feature type="region of interest" description="Disordered" evidence="1">
    <location>
        <begin position="13"/>
        <end position="54"/>
    </location>
</feature>
<name>A0ABR4LJZ5_9EURO</name>
<dbReference type="GeneID" id="98144843"/>
<protein>
    <submittedName>
        <fullName evidence="2">Uncharacterized protein</fullName>
    </submittedName>
</protein>
<feature type="compositionally biased region" description="Polar residues" evidence="1">
    <location>
        <begin position="19"/>
        <end position="44"/>
    </location>
</feature>
<comment type="caution">
    <text evidence="2">The sequence shown here is derived from an EMBL/GenBank/DDBJ whole genome shotgun (WGS) entry which is preliminary data.</text>
</comment>
<evidence type="ECO:0000313" key="2">
    <source>
        <dbReference type="EMBL" id="KAL2864861.1"/>
    </source>
</evidence>
<accession>A0ABR4LJZ5</accession>
<organism evidence="2 3">
    <name type="scientific">Aspergillus lucknowensis</name>
    <dbReference type="NCBI Taxonomy" id="176173"/>
    <lineage>
        <taxon>Eukaryota</taxon>
        <taxon>Fungi</taxon>
        <taxon>Dikarya</taxon>
        <taxon>Ascomycota</taxon>
        <taxon>Pezizomycotina</taxon>
        <taxon>Eurotiomycetes</taxon>
        <taxon>Eurotiomycetidae</taxon>
        <taxon>Eurotiales</taxon>
        <taxon>Aspergillaceae</taxon>
        <taxon>Aspergillus</taxon>
        <taxon>Aspergillus subgen. Nidulantes</taxon>
    </lineage>
</organism>
<keyword evidence="3" id="KW-1185">Reference proteome</keyword>